<reference evidence="8" key="1">
    <citation type="submission" date="2012-06" db="EMBL/GenBank/DDBJ databases">
        <title>The genome sequence of Coniosporium apollinis CBS 100218.</title>
        <authorList>
            <consortium name="The Broad Institute Genome Sequencing Platform"/>
            <person name="Cuomo C."/>
            <person name="Gorbushina A."/>
            <person name="Noack S."/>
            <person name="Walker B."/>
            <person name="Young S.K."/>
            <person name="Zeng Q."/>
            <person name="Gargeya S."/>
            <person name="Fitzgerald M."/>
            <person name="Haas B."/>
            <person name="Abouelleil A."/>
            <person name="Alvarado L."/>
            <person name="Arachchi H.M."/>
            <person name="Berlin A.M."/>
            <person name="Chapman S.B."/>
            <person name="Goldberg J."/>
            <person name="Griggs A."/>
            <person name="Gujja S."/>
            <person name="Hansen M."/>
            <person name="Howarth C."/>
            <person name="Imamovic A."/>
            <person name="Larimer J."/>
            <person name="McCowan C."/>
            <person name="Montmayeur A."/>
            <person name="Murphy C."/>
            <person name="Neiman D."/>
            <person name="Pearson M."/>
            <person name="Priest M."/>
            <person name="Roberts A."/>
            <person name="Saif S."/>
            <person name="Shea T."/>
            <person name="Sisk P."/>
            <person name="Sykes S."/>
            <person name="Wortman J."/>
            <person name="Nusbaum C."/>
            <person name="Birren B."/>
        </authorList>
    </citation>
    <scope>NUCLEOTIDE SEQUENCE [LARGE SCALE GENOMIC DNA]</scope>
    <source>
        <strain evidence="8">CBS 100218</strain>
    </source>
</reference>
<dbReference type="OrthoDB" id="66881at2759"/>
<sequence length="157" mass="16876">MEQKWDDSGAGTLHGITSRDFPNFLFPGPQQAAASANQAFLLDLLAEHVAYILSQATQKAKAAGLEKVVVEPSAAAEQEWSMRIMAGAVALASLAGCTPSYYNREGEFARISTQEEQMKAAKGGIWSRGPVNYAEVIEGWRRSGDLKGLEITVGDSN</sequence>
<comment type="similarity">
    <text evidence="2">Belongs to the FAD-binding monooxygenase family.</text>
</comment>
<evidence type="ECO:0000313" key="7">
    <source>
        <dbReference type="EMBL" id="EON62363.1"/>
    </source>
</evidence>
<dbReference type="PANTHER" id="PTHR43098:SF2">
    <property type="entry name" value="FAD-BINDING MONOOXYGENASE AUSB-RELATED"/>
    <property type="match status" value="1"/>
</dbReference>
<dbReference type="InterPro" id="IPR036188">
    <property type="entry name" value="FAD/NAD-bd_sf"/>
</dbReference>
<evidence type="ECO:0000256" key="5">
    <source>
        <dbReference type="ARBA" id="ARBA00022857"/>
    </source>
</evidence>
<dbReference type="HOGENOM" id="CLU_1740410_0_0_1"/>
<evidence type="ECO:0000256" key="1">
    <source>
        <dbReference type="ARBA" id="ARBA00001974"/>
    </source>
</evidence>
<accession>R7YKE7</accession>
<name>R7YKE7_CONA1</name>
<dbReference type="PANTHER" id="PTHR43098">
    <property type="entry name" value="L-ORNITHINE N(5)-MONOOXYGENASE-RELATED"/>
    <property type="match status" value="1"/>
</dbReference>
<dbReference type="RefSeq" id="XP_007777680.1">
    <property type="nucleotide sequence ID" value="XM_007779490.1"/>
</dbReference>
<dbReference type="InterPro" id="IPR050775">
    <property type="entry name" value="FAD-binding_Monooxygenases"/>
</dbReference>
<evidence type="ECO:0000313" key="8">
    <source>
        <dbReference type="Proteomes" id="UP000016924"/>
    </source>
</evidence>
<keyword evidence="5" id="KW-0521">NADP</keyword>
<comment type="cofactor">
    <cofactor evidence="1">
        <name>FAD</name>
        <dbReference type="ChEBI" id="CHEBI:57692"/>
    </cofactor>
</comment>
<dbReference type="AlphaFoldDB" id="R7YKE7"/>
<proteinExistence type="inferred from homology"/>
<dbReference type="STRING" id="1168221.R7YKE7"/>
<evidence type="ECO:0000256" key="4">
    <source>
        <dbReference type="ARBA" id="ARBA00022827"/>
    </source>
</evidence>
<dbReference type="EMBL" id="JH767558">
    <property type="protein sequence ID" value="EON62363.1"/>
    <property type="molecule type" value="Genomic_DNA"/>
</dbReference>
<evidence type="ECO:0000256" key="3">
    <source>
        <dbReference type="ARBA" id="ARBA00022630"/>
    </source>
</evidence>
<evidence type="ECO:0000256" key="6">
    <source>
        <dbReference type="ARBA" id="ARBA00023002"/>
    </source>
</evidence>
<evidence type="ECO:0000256" key="2">
    <source>
        <dbReference type="ARBA" id="ARBA00010139"/>
    </source>
</evidence>
<organism evidence="7 8">
    <name type="scientific">Coniosporium apollinis (strain CBS 100218)</name>
    <name type="common">Rock-inhabiting black yeast</name>
    <dbReference type="NCBI Taxonomy" id="1168221"/>
    <lineage>
        <taxon>Eukaryota</taxon>
        <taxon>Fungi</taxon>
        <taxon>Dikarya</taxon>
        <taxon>Ascomycota</taxon>
        <taxon>Pezizomycotina</taxon>
        <taxon>Dothideomycetes</taxon>
        <taxon>Dothideomycetes incertae sedis</taxon>
        <taxon>Coniosporium</taxon>
    </lineage>
</organism>
<keyword evidence="6" id="KW-0560">Oxidoreductase</keyword>
<dbReference type="OMA" id="AKIMMHA"/>
<dbReference type="GeneID" id="19898896"/>
<keyword evidence="3" id="KW-0285">Flavoprotein</keyword>
<gene>
    <name evidence="7" type="ORF">W97_01585</name>
</gene>
<dbReference type="GO" id="GO:0016491">
    <property type="term" value="F:oxidoreductase activity"/>
    <property type="evidence" value="ECO:0007669"/>
    <property type="project" value="UniProtKB-KW"/>
</dbReference>
<protein>
    <submittedName>
        <fullName evidence="7">Uncharacterized protein</fullName>
    </submittedName>
</protein>
<dbReference type="Proteomes" id="UP000016924">
    <property type="component" value="Unassembled WGS sequence"/>
</dbReference>
<dbReference type="eggNOG" id="ENOG502SHCE">
    <property type="taxonomic scope" value="Eukaryota"/>
</dbReference>
<keyword evidence="4" id="KW-0274">FAD</keyword>
<keyword evidence="8" id="KW-1185">Reference proteome</keyword>
<dbReference type="Gene3D" id="3.50.50.60">
    <property type="entry name" value="FAD/NAD(P)-binding domain"/>
    <property type="match status" value="1"/>
</dbReference>